<dbReference type="InterPro" id="IPR036021">
    <property type="entry name" value="Tungsten_al_ferr_oxy-like_C"/>
</dbReference>
<dbReference type="GO" id="GO:0009055">
    <property type="term" value="F:electron transfer activity"/>
    <property type="evidence" value="ECO:0007669"/>
    <property type="project" value="InterPro"/>
</dbReference>
<keyword evidence="6" id="KW-0408">Iron</keyword>
<evidence type="ECO:0000313" key="10">
    <source>
        <dbReference type="EMBL" id="GKX31412.1"/>
    </source>
</evidence>
<keyword evidence="3" id="KW-0004">4Fe-4S</keyword>
<dbReference type="Gene3D" id="1.10.599.10">
    <property type="entry name" value="Aldehyde Ferredoxin Oxidoreductase Protein, subunit A, domain 3"/>
    <property type="match status" value="1"/>
</dbReference>
<dbReference type="SUPFAM" id="SSF56228">
    <property type="entry name" value="Aldehyde ferredoxin oxidoreductase, N-terminal domain"/>
    <property type="match status" value="1"/>
</dbReference>
<proteinExistence type="inferred from homology"/>
<organism evidence="10 11">
    <name type="scientific">Vallitalea longa</name>
    <dbReference type="NCBI Taxonomy" id="2936439"/>
    <lineage>
        <taxon>Bacteria</taxon>
        <taxon>Bacillati</taxon>
        <taxon>Bacillota</taxon>
        <taxon>Clostridia</taxon>
        <taxon>Lachnospirales</taxon>
        <taxon>Vallitaleaceae</taxon>
        <taxon>Vallitalea</taxon>
    </lineage>
</organism>
<dbReference type="PANTHER" id="PTHR30038">
    <property type="entry name" value="ALDEHYDE FERREDOXIN OXIDOREDUCTASE"/>
    <property type="match status" value="1"/>
</dbReference>
<dbReference type="Gene3D" id="1.10.569.10">
    <property type="entry name" value="Aldehyde Ferredoxin Oxidoreductase Protein, subunit A, domain 2"/>
    <property type="match status" value="1"/>
</dbReference>
<dbReference type="EMBL" id="BRLB01000016">
    <property type="protein sequence ID" value="GKX31412.1"/>
    <property type="molecule type" value="Genomic_DNA"/>
</dbReference>
<dbReference type="InterPro" id="IPR013985">
    <property type="entry name" value="Ald_Fedxn_OxRdtase_dom3"/>
</dbReference>
<dbReference type="InterPro" id="IPR013984">
    <property type="entry name" value="Ald_Fedxn_OxRdtase_dom2"/>
</dbReference>
<protein>
    <submittedName>
        <fullName evidence="10">Aldehyde ferredoxin oxidoreductase</fullName>
    </submittedName>
</protein>
<evidence type="ECO:0000256" key="4">
    <source>
        <dbReference type="ARBA" id="ARBA00022723"/>
    </source>
</evidence>
<sequence>MGTELGGYMGKVLQINLSSREISEYPFSDEDREKYLGGKIMAAKILYDELKVGIDAFDQDNIVVVSTGPMTGTNAPSSSRFNISTLSPQTGFLTSSNCGGNFGLMLKKSGYDAIVLRGKCKEKTWIEITEEDVIYHDATELWGQSTTEVQENLNKKAGKIVIGPAGENMVIHAGVFSQDRTAGRGGVGAVMGSKNIKAITAYGKLKALPVEKNRDEYKKYIKKWIKMIKKHPLTGSQLPKYGTAALLKPMHKHHILATKNFKYGTYDDYEKVCGETLAEKHLIKNKGCITCPIQCGRMVEVDGNVVKGPELETLSLLTANIENSNLEQVFKWNYELDELGMDTITTAGIIAFAMELNEKGLWDNGLEFGKIDNISEIIHKIAYKEGIGEELAKGVKWLSEKYGGKEYAIHSKGMELSAYTPRGAVGQGLGYAVSNRGGCHLNAGYIVLFEIFTFNMNPFSKVNKAEMTILSQNLMEACSAGGQCLFSLYPMVPGFVVKNPTSPVAKVLNFILTRHIAAAVVQWLNKIKHMAIKVPMIPHIKGVELVTGMKMDFGRYKTIGERGYNLEKLMNIKLGWKPDDDSLPERLTDVPQEKDNVKSKVPLEALKKKYYKSRRWDKEGIPKKRLLNKLGL</sequence>
<evidence type="ECO:0000256" key="1">
    <source>
        <dbReference type="ARBA" id="ARBA00001966"/>
    </source>
</evidence>
<accession>A0A9W6DHC2</accession>
<reference evidence="10" key="1">
    <citation type="submission" date="2022-06" db="EMBL/GenBank/DDBJ databases">
        <title>Vallitalea longa sp. nov., an anaerobic bacterium isolated from marine sediment.</title>
        <authorList>
            <person name="Hirano S."/>
            <person name="Terahara T."/>
            <person name="Mori K."/>
            <person name="Hamada M."/>
            <person name="Matsumoto R."/>
            <person name="Kobayashi T."/>
        </authorList>
    </citation>
    <scope>NUCLEOTIDE SEQUENCE</scope>
    <source>
        <strain evidence="10">SH18-1</strain>
    </source>
</reference>
<dbReference type="GO" id="GO:0046872">
    <property type="term" value="F:metal ion binding"/>
    <property type="evidence" value="ECO:0007669"/>
    <property type="project" value="UniProtKB-KW"/>
</dbReference>
<evidence type="ECO:0000256" key="2">
    <source>
        <dbReference type="ARBA" id="ARBA00011032"/>
    </source>
</evidence>
<dbReference type="Gene3D" id="3.60.9.10">
    <property type="entry name" value="Aldehyde ferredoxin oxidoreductase, N-terminal domain"/>
    <property type="match status" value="1"/>
</dbReference>
<dbReference type="Proteomes" id="UP001144256">
    <property type="component" value="Unassembled WGS sequence"/>
</dbReference>
<dbReference type="InterPro" id="IPR001203">
    <property type="entry name" value="OxRdtase_Ald_Fedxn_C"/>
</dbReference>
<dbReference type="Pfam" id="PF01314">
    <property type="entry name" value="AFOR_C"/>
    <property type="match status" value="1"/>
</dbReference>
<evidence type="ECO:0000256" key="3">
    <source>
        <dbReference type="ARBA" id="ARBA00022485"/>
    </source>
</evidence>
<dbReference type="RefSeq" id="WP_281818443.1">
    <property type="nucleotide sequence ID" value="NZ_BRLB01000016.1"/>
</dbReference>
<gene>
    <name evidence="10" type="ORF">SH1V18_38920</name>
</gene>
<keyword evidence="5" id="KW-0560">Oxidoreductase</keyword>
<comment type="cofactor">
    <cofactor evidence="8">
        <name>tungstopterin</name>
        <dbReference type="ChEBI" id="CHEBI:30402"/>
    </cofactor>
</comment>
<comment type="cofactor">
    <cofactor evidence="1">
        <name>[4Fe-4S] cluster</name>
        <dbReference type="ChEBI" id="CHEBI:49883"/>
    </cofactor>
</comment>
<dbReference type="GO" id="GO:0016625">
    <property type="term" value="F:oxidoreductase activity, acting on the aldehyde or oxo group of donors, iron-sulfur protein as acceptor"/>
    <property type="evidence" value="ECO:0007669"/>
    <property type="project" value="InterPro"/>
</dbReference>
<dbReference type="SUPFAM" id="SSF48310">
    <property type="entry name" value="Aldehyde ferredoxin oxidoreductase, C-terminal domains"/>
    <property type="match status" value="1"/>
</dbReference>
<evidence type="ECO:0000313" key="11">
    <source>
        <dbReference type="Proteomes" id="UP001144256"/>
    </source>
</evidence>
<feature type="domain" description="Aldehyde ferredoxin oxidoreductase N-terminal" evidence="9">
    <location>
        <begin position="8"/>
        <end position="205"/>
    </location>
</feature>
<comment type="caution">
    <text evidence="10">The sequence shown here is derived from an EMBL/GenBank/DDBJ whole genome shotgun (WGS) entry which is preliminary data.</text>
</comment>
<keyword evidence="7" id="KW-0411">Iron-sulfur</keyword>
<dbReference type="GO" id="GO:0051539">
    <property type="term" value="F:4 iron, 4 sulfur cluster binding"/>
    <property type="evidence" value="ECO:0007669"/>
    <property type="project" value="UniProtKB-KW"/>
</dbReference>
<dbReference type="Pfam" id="PF02730">
    <property type="entry name" value="AFOR_N"/>
    <property type="match status" value="1"/>
</dbReference>
<evidence type="ECO:0000256" key="5">
    <source>
        <dbReference type="ARBA" id="ARBA00023002"/>
    </source>
</evidence>
<dbReference type="InterPro" id="IPR036503">
    <property type="entry name" value="Ald_Fedxn_OxRdtase_N_sf"/>
</dbReference>
<evidence type="ECO:0000256" key="8">
    <source>
        <dbReference type="ARBA" id="ARBA00049934"/>
    </source>
</evidence>
<dbReference type="SMART" id="SM00790">
    <property type="entry name" value="AFOR_N"/>
    <property type="match status" value="1"/>
</dbReference>
<comment type="similarity">
    <text evidence="2">Belongs to the AOR/FOR family.</text>
</comment>
<name>A0A9W6DHC2_9FIRM</name>
<dbReference type="InterPro" id="IPR051919">
    <property type="entry name" value="W-dependent_AOR"/>
</dbReference>
<evidence type="ECO:0000256" key="6">
    <source>
        <dbReference type="ARBA" id="ARBA00023004"/>
    </source>
</evidence>
<dbReference type="PANTHER" id="PTHR30038:SF0">
    <property type="entry name" value="TUNGSTEN-CONTAINING ALDEHYDE FERREDOXIN OXIDOREDUCTASE"/>
    <property type="match status" value="1"/>
</dbReference>
<keyword evidence="4" id="KW-0479">Metal-binding</keyword>
<evidence type="ECO:0000256" key="7">
    <source>
        <dbReference type="ARBA" id="ARBA00023014"/>
    </source>
</evidence>
<keyword evidence="11" id="KW-1185">Reference proteome</keyword>
<evidence type="ECO:0000259" key="9">
    <source>
        <dbReference type="SMART" id="SM00790"/>
    </source>
</evidence>
<dbReference type="AlphaFoldDB" id="A0A9W6DHC2"/>
<dbReference type="InterPro" id="IPR013983">
    <property type="entry name" value="Ald_Fedxn_OxRdtase_N"/>
</dbReference>